<keyword evidence="2" id="KW-1185">Reference proteome</keyword>
<dbReference type="RefSeq" id="WP_265219726.1">
    <property type="nucleotide sequence ID" value="NZ_JAPEUL010000009.1"/>
</dbReference>
<protein>
    <submittedName>
        <fullName evidence="1">Uncharacterized protein</fullName>
    </submittedName>
</protein>
<dbReference type="InterPro" id="IPR023214">
    <property type="entry name" value="HAD_sf"/>
</dbReference>
<sequence length="60" mass="7055">MLFNGTDTDKGCMRIWVNRKAEYMKQMEAWWDDAAKQQSTLEQPGTADKNWLVVTPDQLY</sequence>
<reference evidence="1" key="1">
    <citation type="submission" date="2022-11" db="EMBL/GenBank/DDBJ databases">
        <title>Marinomonas sp. nov., isolated from marine algae.</title>
        <authorList>
            <person name="Choi D.G."/>
            <person name="Kim J.M."/>
            <person name="Lee J.K."/>
            <person name="Baek J.H."/>
            <person name="Jeon C.O."/>
        </authorList>
    </citation>
    <scope>NUCLEOTIDE SEQUENCE</scope>
    <source>
        <strain evidence="1">KJ51-3</strain>
    </source>
</reference>
<dbReference type="EMBL" id="JAPEUL010000009">
    <property type="protein sequence ID" value="MCW4630366.1"/>
    <property type="molecule type" value="Genomic_DNA"/>
</dbReference>
<name>A0ABT3KIJ4_9GAMM</name>
<comment type="caution">
    <text evidence="1">The sequence shown here is derived from an EMBL/GenBank/DDBJ whole genome shotgun (WGS) entry which is preliminary data.</text>
</comment>
<accession>A0ABT3KIJ4</accession>
<evidence type="ECO:0000313" key="1">
    <source>
        <dbReference type="EMBL" id="MCW4630366.1"/>
    </source>
</evidence>
<proteinExistence type="predicted"/>
<organism evidence="1 2">
    <name type="scientific">Marinomonas rhodophyticola</name>
    <dbReference type="NCBI Taxonomy" id="2992803"/>
    <lineage>
        <taxon>Bacteria</taxon>
        <taxon>Pseudomonadati</taxon>
        <taxon>Pseudomonadota</taxon>
        <taxon>Gammaproteobacteria</taxon>
        <taxon>Oceanospirillales</taxon>
        <taxon>Oceanospirillaceae</taxon>
        <taxon>Marinomonas</taxon>
    </lineage>
</organism>
<evidence type="ECO:0000313" key="2">
    <source>
        <dbReference type="Proteomes" id="UP001431181"/>
    </source>
</evidence>
<dbReference type="Proteomes" id="UP001431181">
    <property type="component" value="Unassembled WGS sequence"/>
</dbReference>
<dbReference type="Gene3D" id="3.40.50.1000">
    <property type="entry name" value="HAD superfamily/HAD-like"/>
    <property type="match status" value="1"/>
</dbReference>
<gene>
    <name evidence="1" type="ORF">ONZ52_16090</name>
</gene>